<evidence type="ECO:0000313" key="1">
    <source>
        <dbReference type="EMBL" id="PKI58030.1"/>
    </source>
</evidence>
<evidence type="ECO:0000313" key="2">
    <source>
        <dbReference type="Proteomes" id="UP000233551"/>
    </source>
</evidence>
<dbReference type="Proteomes" id="UP000233551">
    <property type="component" value="Unassembled WGS sequence"/>
</dbReference>
<comment type="caution">
    <text evidence="1">The sequence shown here is derived from an EMBL/GenBank/DDBJ whole genome shotgun (WGS) entry which is preliminary data.</text>
</comment>
<gene>
    <name evidence="1" type="ORF">CRG98_021610</name>
</gene>
<dbReference type="EMBL" id="PGOL01001449">
    <property type="protein sequence ID" value="PKI58030.1"/>
    <property type="molecule type" value="Genomic_DNA"/>
</dbReference>
<organism evidence="1 2">
    <name type="scientific">Punica granatum</name>
    <name type="common">Pomegranate</name>
    <dbReference type="NCBI Taxonomy" id="22663"/>
    <lineage>
        <taxon>Eukaryota</taxon>
        <taxon>Viridiplantae</taxon>
        <taxon>Streptophyta</taxon>
        <taxon>Embryophyta</taxon>
        <taxon>Tracheophyta</taxon>
        <taxon>Spermatophyta</taxon>
        <taxon>Magnoliopsida</taxon>
        <taxon>eudicotyledons</taxon>
        <taxon>Gunneridae</taxon>
        <taxon>Pentapetalae</taxon>
        <taxon>rosids</taxon>
        <taxon>malvids</taxon>
        <taxon>Myrtales</taxon>
        <taxon>Lythraceae</taxon>
        <taxon>Punica</taxon>
    </lineage>
</organism>
<dbReference type="AlphaFoldDB" id="A0A2I0JQ59"/>
<accession>A0A2I0JQ59</accession>
<proteinExistence type="predicted"/>
<protein>
    <submittedName>
        <fullName evidence="1">Uncharacterized protein</fullName>
    </submittedName>
</protein>
<reference evidence="1 2" key="1">
    <citation type="submission" date="2017-11" db="EMBL/GenBank/DDBJ databases">
        <title>De-novo sequencing of pomegranate (Punica granatum L.) genome.</title>
        <authorList>
            <person name="Akparov Z."/>
            <person name="Amiraslanov A."/>
            <person name="Hajiyeva S."/>
            <person name="Abbasov M."/>
            <person name="Kaur K."/>
            <person name="Hamwieh A."/>
            <person name="Solovyev V."/>
            <person name="Salamov A."/>
            <person name="Braich B."/>
            <person name="Kosarev P."/>
            <person name="Mahmoud A."/>
            <person name="Hajiyev E."/>
            <person name="Babayeva S."/>
            <person name="Izzatullayeva V."/>
            <person name="Mammadov A."/>
            <person name="Mammadov A."/>
            <person name="Sharifova S."/>
            <person name="Ojaghi J."/>
            <person name="Eynullazada K."/>
            <person name="Bayramov B."/>
            <person name="Abdulazimova A."/>
            <person name="Shahmuradov I."/>
        </authorList>
    </citation>
    <scope>NUCLEOTIDE SEQUENCE [LARGE SCALE GENOMIC DNA]</scope>
    <source>
        <strain evidence="2">cv. AG2017</strain>
        <tissue evidence="1">Leaf</tissue>
    </source>
</reference>
<keyword evidence="2" id="KW-1185">Reference proteome</keyword>
<name>A0A2I0JQ59_PUNGR</name>
<sequence>MTGRGIDGGRRSSKWLDVGGGCPTLTRSNRDLQPHSMVCNRRHKHGVVGESESSHEPRLALWVVRSWPTQLESWLRRSISVNVLPSRPEPPLNLSLFLEPKPSRRPSWLATTWSLPSQRVTMTGAAAGVPVRGGGGGG</sequence>